<accession>A0A1H0RQT1</accession>
<dbReference type="EMBL" id="FNJQ01000013">
    <property type="protein sequence ID" value="SDP31813.1"/>
    <property type="molecule type" value="Genomic_DNA"/>
</dbReference>
<evidence type="ECO:0000313" key="1">
    <source>
        <dbReference type="EMBL" id="SDP31813.1"/>
    </source>
</evidence>
<evidence type="ECO:0000313" key="2">
    <source>
        <dbReference type="Proteomes" id="UP000182412"/>
    </source>
</evidence>
<proteinExistence type="predicted"/>
<gene>
    <name evidence="1" type="ORF">SAMN05216366_11358</name>
</gene>
<organism evidence="1 2">
    <name type="scientific">Selenomonas ruminantium</name>
    <dbReference type="NCBI Taxonomy" id="971"/>
    <lineage>
        <taxon>Bacteria</taxon>
        <taxon>Bacillati</taxon>
        <taxon>Bacillota</taxon>
        <taxon>Negativicutes</taxon>
        <taxon>Selenomonadales</taxon>
        <taxon>Selenomonadaceae</taxon>
        <taxon>Selenomonas</taxon>
    </lineage>
</organism>
<evidence type="ECO:0008006" key="3">
    <source>
        <dbReference type="Google" id="ProtNLM"/>
    </source>
</evidence>
<protein>
    <recommendedName>
        <fullName evidence="3">Phage integrase, N-terminal SAM-like domain</fullName>
    </recommendedName>
</protein>
<dbReference type="AlphaFoldDB" id="A0A1H0RQT1"/>
<sequence length="64" mass="7294">MVAVQGIETVAVRFSNEELLVIFLSAKKVEGCSDRTVRYYRLTLQKALEQLKKHLTHIFSKQAG</sequence>
<dbReference type="Proteomes" id="UP000182412">
    <property type="component" value="Unassembled WGS sequence"/>
</dbReference>
<name>A0A1H0RQT1_SELRU</name>
<reference evidence="1 2" key="1">
    <citation type="submission" date="2016-10" db="EMBL/GenBank/DDBJ databases">
        <authorList>
            <person name="de Groot N.N."/>
        </authorList>
    </citation>
    <scope>NUCLEOTIDE SEQUENCE [LARGE SCALE GENOMIC DNA]</scope>
    <source>
        <strain evidence="1 2">S137</strain>
    </source>
</reference>